<accession>A0A840LIS8</accession>
<feature type="chain" id="PRO_5032528590" evidence="4">
    <location>
        <begin position="27"/>
        <end position="478"/>
    </location>
</feature>
<keyword evidence="2" id="KW-0147">Chitin-binding</keyword>
<sequence length="478" mass="51744">MHPMPKMLRHLLALSAGLALGGQAFSHGYISAPESRNLLCRSGGNSACGAIQWEPQSLEAPSGWPERGPADGQIASAGLSQFSPLDEQTASRWSKRAVSGGPISFSWTFTANHVSKGWRYYITKPGWNPNQRLSRASFEAQPFCQADGGMRQPPKLLTHQCQLPVRTGYQLVLGVWEVGDTPNSFYNIVDLMFADGGNPPATTSWAQRGSIYPSVDLQPGDKVATRVFDAKGERPDLQTRLSIASALDGQRNTWPYLLASRLNAQQTLLRAGQLAADGVISPVQGQNEVFARQDSGLNRVEVQIEKAAMPPGVDLLVNGLAAQQTIVGGQLTLQFSVTAVGELELNASVFDHGGRTLGLATATLNNTGQTLRIAIDKPAPGHHQLVLKGVAKGSGLLIQKTFDLMFVGEPAPGGSFQYRFPEGLKAYKAGTRVLQPRNGRVYECRPWPHNGFCVQWSPSTPQFEPGTGSHWQEAWIAR</sequence>
<dbReference type="Gene3D" id="3.30.70.2150">
    <property type="match status" value="1"/>
</dbReference>
<feature type="signal peptide" evidence="4">
    <location>
        <begin position="1"/>
        <end position="26"/>
    </location>
</feature>
<dbReference type="Pfam" id="PF18416">
    <property type="entry name" value="GbpA_2"/>
    <property type="match status" value="1"/>
</dbReference>
<keyword evidence="3 4" id="KW-0732">Signal</keyword>
<dbReference type="AlphaFoldDB" id="A0A840LIS8"/>
<dbReference type="PANTHER" id="PTHR34823:SF1">
    <property type="entry name" value="CHITIN-BINDING TYPE-4 DOMAIN-CONTAINING PROTEIN"/>
    <property type="match status" value="1"/>
</dbReference>
<dbReference type="InterPro" id="IPR051024">
    <property type="entry name" value="GlcNAc_Chitin_IntDeg"/>
</dbReference>
<dbReference type="EMBL" id="JACHLP010000008">
    <property type="protein sequence ID" value="MBB4845177.1"/>
    <property type="molecule type" value="Genomic_DNA"/>
</dbReference>
<dbReference type="Pfam" id="PF03067">
    <property type="entry name" value="LPMO_10"/>
    <property type="match status" value="1"/>
</dbReference>
<dbReference type="Proteomes" id="UP000562027">
    <property type="component" value="Unassembled WGS sequence"/>
</dbReference>
<dbReference type="PANTHER" id="PTHR34823">
    <property type="entry name" value="GLCNAC-BINDING PROTEIN A"/>
    <property type="match status" value="1"/>
</dbReference>
<dbReference type="InterPro" id="IPR014756">
    <property type="entry name" value="Ig_E-set"/>
</dbReference>
<gene>
    <name evidence="8" type="ORF">HNP55_003724</name>
</gene>
<organism evidence="8 9">
    <name type="scientific">Roseateles oligotrophus</name>
    <dbReference type="NCBI Taxonomy" id="1769250"/>
    <lineage>
        <taxon>Bacteria</taxon>
        <taxon>Pseudomonadati</taxon>
        <taxon>Pseudomonadota</taxon>
        <taxon>Betaproteobacteria</taxon>
        <taxon>Burkholderiales</taxon>
        <taxon>Sphaerotilaceae</taxon>
        <taxon>Roseateles</taxon>
    </lineage>
</organism>
<dbReference type="Gene3D" id="2.70.50.50">
    <property type="entry name" value="chitin-binding protein cbp21"/>
    <property type="match status" value="1"/>
</dbReference>
<dbReference type="SUPFAM" id="SSF81296">
    <property type="entry name" value="E set domains"/>
    <property type="match status" value="1"/>
</dbReference>
<keyword evidence="9" id="KW-1185">Reference proteome</keyword>
<feature type="domain" description="N-acetylglucosamine binding protein A" evidence="6">
    <location>
        <begin position="205"/>
        <end position="303"/>
    </location>
</feature>
<dbReference type="Gene3D" id="2.60.40.2550">
    <property type="match status" value="1"/>
</dbReference>
<keyword evidence="1" id="KW-0964">Secreted</keyword>
<evidence type="ECO:0000313" key="9">
    <source>
        <dbReference type="Proteomes" id="UP000562027"/>
    </source>
</evidence>
<name>A0A840LIS8_9BURK</name>
<evidence type="ECO:0000259" key="7">
    <source>
        <dbReference type="Pfam" id="PF21868"/>
    </source>
</evidence>
<dbReference type="GO" id="GO:0008061">
    <property type="term" value="F:chitin binding"/>
    <property type="evidence" value="ECO:0007669"/>
    <property type="project" value="UniProtKB-KW"/>
</dbReference>
<dbReference type="InterPro" id="IPR041029">
    <property type="entry name" value="GbpA_2"/>
</dbReference>
<dbReference type="RefSeq" id="WP_221439677.1">
    <property type="nucleotide sequence ID" value="NZ_JACHLP010000008.1"/>
</dbReference>
<evidence type="ECO:0000259" key="5">
    <source>
        <dbReference type="Pfam" id="PF03067"/>
    </source>
</evidence>
<dbReference type="CDD" id="cd21177">
    <property type="entry name" value="LPMO_AA10"/>
    <property type="match status" value="1"/>
</dbReference>
<reference evidence="8 9" key="1">
    <citation type="submission" date="2020-08" db="EMBL/GenBank/DDBJ databases">
        <title>Functional genomics of gut bacteria from endangered species of beetles.</title>
        <authorList>
            <person name="Carlos-Shanley C."/>
        </authorList>
    </citation>
    <scope>NUCLEOTIDE SEQUENCE [LARGE SCALE GENOMIC DNA]</scope>
    <source>
        <strain evidence="8 9">S00239</strain>
    </source>
</reference>
<feature type="domain" description="GlcNAc-binding protein A third" evidence="7">
    <location>
        <begin position="314"/>
        <end position="406"/>
    </location>
</feature>
<dbReference type="Pfam" id="PF21868">
    <property type="entry name" value="GbpA_D3"/>
    <property type="match status" value="1"/>
</dbReference>
<dbReference type="InterPro" id="IPR004302">
    <property type="entry name" value="Cellulose/chitin-bd_N"/>
</dbReference>
<evidence type="ECO:0000256" key="4">
    <source>
        <dbReference type="SAM" id="SignalP"/>
    </source>
</evidence>
<evidence type="ECO:0000313" key="8">
    <source>
        <dbReference type="EMBL" id="MBB4845177.1"/>
    </source>
</evidence>
<protein>
    <submittedName>
        <fullName evidence="8">Chitin-binding protein</fullName>
    </submittedName>
</protein>
<dbReference type="InterPro" id="IPR054063">
    <property type="entry name" value="GbpA_D3"/>
</dbReference>
<evidence type="ECO:0000259" key="6">
    <source>
        <dbReference type="Pfam" id="PF18416"/>
    </source>
</evidence>
<evidence type="ECO:0000256" key="3">
    <source>
        <dbReference type="ARBA" id="ARBA00022729"/>
    </source>
</evidence>
<proteinExistence type="predicted"/>
<feature type="domain" description="Chitin-binding type-4" evidence="5">
    <location>
        <begin position="27"/>
        <end position="191"/>
    </location>
</feature>
<evidence type="ECO:0000256" key="2">
    <source>
        <dbReference type="ARBA" id="ARBA00022669"/>
    </source>
</evidence>
<evidence type="ECO:0000256" key="1">
    <source>
        <dbReference type="ARBA" id="ARBA00022525"/>
    </source>
</evidence>
<comment type="caution">
    <text evidence="8">The sequence shown here is derived from an EMBL/GenBank/DDBJ whole genome shotgun (WGS) entry which is preliminary data.</text>
</comment>
<dbReference type="NCBIfam" id="NF009690">
    <property type="entry name" value="PRK13211.1"/>
    <property type="match status" value="1"/>
</dbReference>